<comment type="caution">
    <text evidence="1">The sequence shown here is derived from an EMBL/GenBank/DDBJ whole genome shotgun (WGS) entry which is preliminary data.</text>
</comment>
<proteinExistence type="predicted"/>
<reference evidence="1" key="1">
    <citation type="journal article" date="2015" name="Nature">
        <title>Complex archaea that bridge the gap between prokaryotes and eukaryotes.</title>
        <authorList>
            <person name="Spang A."/>
            <person name="Saw J.H."/>
            <person name="Jorgensen S.L."/>
            <person name="Zaremba-Niedzwiedzka K."/>
            <person name="Martijn J."/>
            <person name="Lind A.E."/>
            <person name="van Eijk R."/>
            <person name="Schleper C."/>
            <person name="Guy L."/>
            <person name="Ettema T.J."/>
        </authorList>
    </citation>
    <scope>NUCLEOTIDE SEQUENCE</scope>
</reference>
<organism evidence="1">
    <name type="scientific">marine sediment metagenome</name>
    <dbReference type="NCBI Taxonomy" id="412755"/>
    <lineage>
        <taxon>unclassified sequences</taxon>
        <taxon>metagenomes</taxon>
        <taxon>ecological metagenomes</taxon>
    </lineage>
</organism>
<dbReference type="AlphaFoldDB" id="A0A0F9C0C5"/>
<feature type="non-terminal residue" evidence="1">
    <location>
        <position position="540"/>
    </location>
</feature>
<protein>
    <submittedName>
        <fullName evidence="1">Uncharacterized protein</fullName>
    </submittedName>
</protein>
<accession>A0A0F9C0C5</accession>
<sequence length="540" mass="57331">KEFPKFDVTGGSRHDVMYFDGALWRHTDQLLQWNPVDDYLQLANAHSINWLDSFDGTKDFLDFAAVGDQGAAIGHIISKITTGITSTSGSYTNVTGASVAYASMDANTDYAVFVRAYVGNATSSVTNSNKVRLTKGGVEVPGSEQLSEYPTTTVDDVGTLYCWGGIVASGASGDLQLQQQSGNGADTVFANNVTIMMIKVDDLILNTNVFHDTDTARVDIHSGNWEETGAAVTVGDGLSDWLVFGSVLVEDFSIGTSTPEIRVSDGSATQRGTLTTKGDGTDVLTLGFMQLWQGVASSTTLSVQAKGSWANDKVYASVIAIRLNAFRDYQAAFVQESPTLDNGPHDILTLNFTALSTASYCFMSAGTGPHNGNQGSENFIRIDVDGAGDTTIAGSATQFGIANVTANAAQVHWGVSADQSLSGGEVIAADFHALDANTPTVWFENFLVAFQWVYVGDEVFDVGNAGYVTRMKGLTTRFYDPGLTDYVEFDHDDTDFNITGFQTTDINITGITALAAGTVNADFDALTATTLVTDGAGDSS</sequence>
<gene>
    <name evidence="1" type="ORF">LCGC14_2383490</name>
</gene>
<feature type="non-terminal residue" evidence="1">
    <location>
        <position position="1"/>
    </location>
</feature>
<evidence type="ECO:0000313" key="1">
    <source>
        <dbReference type="EMBL" id="KKL27604.1"/>
    </source>
</evidence>
<name>A0A0F9C0C5_9ZZZZ</name>
<dbReference type="EMBL" id="LAZR01035400">
    <property type="protein sequence ID" value="KKL27604.1"/>
    <property type="molecule type" value="Genomic_DNA"/>
</dbReference>